<sequence>MTKNTLALILLFVTFDSFSQDIIGKKSTTKPNYSENSEIKVIYKDSLNTFHSKNKPVGIFVNGIFLNENLISTINPDKIENLTVEKESFEKNGKEYFGKILIELKSDYKPKFISLKELTSKYLNLDTNPIIFQIDENVINQDYNEYSVDESFILKIELNKIKTSKKDTEINLIKLITKTPENIKKANEIRIK</sequence>
<dbReference type="RefSeq" id="WP_290207958.1">
    <property type="nucleotide sequence ID" value="NZ_JASDDK010000017.1"/>
</dbReference>
<protein>
    <submittedName>
        <fullName evidence="1">Uncharacterized protein</fullName>
    </submittedName>
</protein>
<organism evidence="1 2">
    <name type="scientific">Winogradskyella bathintestinalis</name>
    <dbReference type="NCBI Taxonomy" id="3035208"/>
    <lineage>
        <taxon>Bacteria</taxon>
        <taxon>Pseudomonadati</taxon>
        <taxon>Bacteroidota</taxon>
        <taxon>Flavobacteriia</taxon>
        <taxon>Flavobacteriales</taxon>
        <taxon>Flavobacteriaceae</taxon>
        <taxon>Winogradskyella</taxon>
    </lineage>
</organism>
<gene>
    <name evidence="1" type="ORF">QMA06_16165</name>
</gene>
<proteinExistence type="predicted"/>
<dbReference type="Proteomes" id="UP001231197">
    <property type="component" value="Unassembled WGS sequence"/>
</dbReference>
<evidence type="ECO:0000313" key="2">
    <source>
        <dbReference type="Proteomes" id="UP001231197"/>
    </source>
</evidence>
<dbReference type="EMBL" id="JASDDK010000017">
    <property type="protein sequence ID" value="MDN3494257.1"/>
    <property type="molecule type" value="Genomic_DNA"/>
</dbReference>
<keyword evidence="2" id="KW-1185">Reference proteome</keyword>
<comment type="caution">
    <text evidence="1">The sequence shown here is derived from an EMBL/GenBank/DDBJ whole genome shotgun (WGS) entry which is preliminary data.</text>
</comment>
<accession>A0ABT7ZZ32</accession>
<evidence type="ECO:0000313" key="1">
    <source>
        <dbReference type="EMBL" id="MDN3494257.1"/>
    </source>
</evidence>
<reference evidence="1 2" key="1">
    <citation type="journal article" date="2023" name="Int. J. Syst. Evol. Microbiol.">
        <title>Winogradskyella bathintestinalis sp. nov., isolated from the intestine of the deep-sea loosejaw dragonfish, Malacosteus niger.</title>
        <authorList>
            <person name="Uniacke-Lowe S."/>
            <person name="Johnson C.N."/>
            <person name="Stanton C."/>
            <person name="Hill C."/>
            <person name="Ross P."/>
        </authorList>
    </citation>
    <scope>NUCLEOTIDE SEQUENCE [LARGE SCALE GENOMIC DNA]</scope>
    <source>
        <strain evidence="1 2">APC 3343</strain>
    </source>
</reference>
<name>A0ABT7ZZ32_9FLAO</name>